<evidence type="ECO:0000259" key="7">
    <source>
        <dbReference type="PROSITE" id="PS50110"/>
    </source>
</evidence>
<dbReference type="GO" id="GO:0000156">
    <property type="term" value="F:phosphorelay response regulator activity"/>
    <property type="evidence" value="ECO:0007669"/>
    <property type="project" value="TreeGrafter"/>
</dbReference>
<dbReference type="GO" id="GO:0000976">
    <property type="term" value="F:transcription cis-regulatory region binding"/>
    <property type="evidence" value="ECO:0007669"/>
    <property type="project" value="TreeGrafter"/>
</dbReference>
<dbReference type="SUPFAM" id="SSF52172">
    <property type="entry name" value="CheY-like"/>
    <property type="match status" value="1"/>
</dbReference>
<dbReference type="Gene3D" id="1.10.10.10">
    <property type="entry name" value="Winged helix-like DNA-binding domain superfamily/Winged helix DNA-binding domain"/>
    <property type="match status" value="1"/>
</dbReference>
<evidence type="ECO:0000256" key="5">
    <source>
        <dbReference type="PROSITE-ProRule" id="PRU01091"/>
    </source>
</evidence>
<dbReference type="Pfam" id="PF00486">
    <property type="entry name" value="Trans_reg_C"/>
    <property type="match status" value="1"/>
</dbReference>
<dbReference type="Gene3D" id="3.40.50.2300">
    <property type="match status" value="1"/>
</dbReference>
<dbReference type="InterPro" id="IPR001867">
    <property type="entry name" value="OmpR/PhoB-type_DNA-bd"/>
</dbReference>
<dbReference type="AlphaFoldDB" id="A0A1M6BY28"/>
<dbReference type="InterPro" id="IPR039420">
    <property type="entry name" value="WalR-like"/>
</dbReference>
<accession>A0A1M6BY28</accession>
<dbReference type="PANTHER" id="PTHR48111">
    <property type="entry name" value="REGULATOR OF RPOS"/>
    <property type="match status" value="1"/>
</dbReference>
<evidence type="ECO:0000256" key="3">
    <source>
        <dbReference type="ARBA" id="ARBA00023163"/>
    </source>
</evidence>
<feature type="region of interest" description="Disordered" evidence="6">
    <location>
        <begin position="218"/>
        <end position="243"/>
    </location>
</feature>
<dbReference type="RefSeq" id="WP_073326632.1">
    <property type="nucleotide sequence ID" value="NZ_FQYO01000002.1"/>
</dbReference>
<evidence type="ECO:0000313" key="9">
    <source>
        <dbReference type="EMBL" id="SHI53378.1"/>
    </source>
</evidence>
<dbReference type="Proteomes" id="UP000184292">
    <property type="component" value="Unassembled WGS sequence"/>
</dbReference>
<keyword evidence="10" id="KW-1185">Reference proteome</keyword>
<protein>
    <submittedName>
        <fullName evidence="9">Two-component system, OmpR family, response regulator/two-component system, OmpR family, response regulator PhoP</fullName>
    </submittedName>
</protein>
<proteinExistence type="predicted"/>
<evidence type="ECO:0000256" key="6">
    <source>
        <dbReference type="SAM" id="MobiDB-lite"/>
    </source>
</evidence>
<dbReference type="InterPro" id="IPR016032">
    <property type="entry name" value="Sig_transdc_resp-reg_C-effctor"/>
</dbReference>
<dbReference type="GO" id="GO:0005829">
    <property type="term" value="C:cytosol"/>
    <property type="evidence" value="ECO:0007669"/>
    <property type="project" value="TreeGrafter"/>
</dbReference>
<dbReference type="SUPFAM" id="SSF46894">
    <property type="entry name" value="C-terminal effector domain of the bipartite response regulators"/>
    <property type="match status" value="1"/>
</dbReference>
<dbReference type="InterPro" id="IPR011006">
    <property type="entry name" value="CheY-like_superfamily"/>
</dbReference>
<dbReference type="InterPro" id="IPR001789">
    <property type="entry name" value="Sig_transdc_resp-reg_receiver"/>
</dbReference>
<evidence type="ECO:0000313" key="10">
    <source>
        <dbReference type="Proteomes" id="UP000184292"/>
    </source>
</evidence>
<dbReference type="EMBL" id="FQYO01000002">
    <property type="protein sequence ID" value="SHI53378.1"/>
    <property type="molecule type" value="Genomic_DNA"/>
</dbReference>
<dbReference type="STRING" id="1447782.SAMN05444417_0896"/>
<dbReference type="GO" id="GO:0032993">
    <property type="term" value="C:protein-DNA complex"/>
    <property type="evidence" value="ECO:0007669"/>
    <property type="project" value="TreeGrafter"/>
</dbReference>
<dbReference type="InterPro" id="IPR036388">
    <property type="entry name" value="WH-like_DNA-bd_sf"/>
</dbReference>
<evidence type="ECO:0000256" key="4">
    <source>
        <dbReference type="PROSITE-ProRule" id="PRU00169"/>
    </source>
</evidence>
<dbReference type="CDD" id="cd00156">
    <property type="entry name" value="REC"/>
    <property type="match status" value="1"/>
</dbReference>
<reference evidence="9 10" key="1">
    <citation type="submission" date="2016-11" db="EMBL/GenBank/DDBJ databases">
        <authorList>
            <person name="Jaros S."/>
            <person name="Januszkiewicz K."/>
            <person name="Wedrychowicz H."/>
        </authorList>
    </citation>
    <scope>NUCLEOTIDE SEQUENCE [LARGE SCALE GENOMIC DNA]</scope>
    <source>
        <strain evidence="9 10">DSM 100565</strain>
    </source>
</reference>
<feature type="domain" description="Response regulatory" evidence="7">
    <location>
        <begin position="1"/>
        <end position="113"/>
    </location>
</feature>
<keyword evidence="3" id="KW-0804">Transcription</keyword>
<feature type="domain" description="OmpR/PhoB-type" evidence="8">
    <location>
        <begin position="120"/>
        <end position="219"/>
    </location>
</feature>
<dbReference type="CDD" id="cd00383">
    <property type="entry name" value="trans_reg_C"/>
    <property type="match status" value="1"/>
</dbReference>
<feature type="compositionally biased region" description="Basic and acidic residues" evidence="6">
    <location>
        <begin position="233"/>
        <end position="243"/>
    </location>
</feature>
<dbReference type="PROSITE" id="PS50110">
    <property type="entry name" value="RESPONSE_REGULATORY"/>
    <property type="match status" value="1"/>
</dbReference>
<keyword evidence="2 5" id="KW-0238">DNA-binding</keyword>
<evidence type="ECO:0000256" key="1">
    <source>
        <dbReference type="ARBA" id="ARBA00023015"/>
    </source>
</evidence>
<evidence type="ECO:0000256" key="2">
    <source>
        <dbReference type="ARBA" id="ARBA00023125"/>
    </source>
</evidence>
<gene>
    <name evidence="9" type="ORF">SAMN05444417_0896</name>
</gene>
<sequence length="243" mass="25981">MRFLVTTTTWAGETTANALERAGFPLSRAEDGADAADLARLVRHDAALIEADLPDMDAAALIRAIMRDAPDLPVLVSGARSERAAPLLAAGAAAAVAPEGAGAITARLVAAALRAQGHPPPRLALAGAVFDPVARRAQTNGEVIPLARLEYELLEHLALNAGRVVSRSALMDQLYGLDEAPNDRTLDVYIFEIRKKIAAAGGDPDRLRTVRGRGLVFTPLPETEGPRRRQKRERYADRMSRAA</sequence>
<organism evidence="9 10">
    <name type="scientific">Wenxinia saemankumensis</name>
    <dbReference type="NCBI Taxonomy" id="1447782"/>
    <lineage>
        <taxon>Bacteria</taxon>
        <taxon>Pseudomonadati</taxon>
        <taxon>Pseudomonadota</taxon>
        <taxon>Alphaproteobacteria</taxon>
        <taxon>Rhodobacterales</taxon>
        <taxon>Roseobacteraceae</taxon>
        <taxon>Wenxinia</taxon>
    </lineage>
</organism>
<dbReference type="PANTHER" id="PTHR48111:SF67">
    <property type="entry name" value="TRANSCRIPTIONAL REGULATORY PROTEIN TCTD"/>
    <property type="match status" value="1"/>
</dbReference>
<keyword evidence="1" id="KW-0805">Transcription regulation</keyword>
<comment type="caution">
    <text evidence="4">Lacks conserved residue(s) required for the propagation of feature annotation.</text>
</comment>
<name>A0A1M6BY28_9RHOB</name>
<evidence type="ECO:0000259" key="8">
    <source>
        <dbReference type="PROSITE" id="PS51755"/>
    </source>
</evidence>
<dbReference type="OrthoDB" id="7873839at2"/>
<dbReference type="GO" id="GO:0006355">
    <property type="term" value="P:regulation of DNA-templated transcription"/>
    <property type="evidence" value="ECO:0007669"/>
    <property type="project" value="InterPro"/>
</dbReference>
<dbReference type="PROSITE" id="PS51755">
    <property type="entry name" value="OMPR_PHOB"/>
    <property type="match status" value="1"/>
</dbReference>
<dbReference type="SMART" id="SM00862">
    <property type="entry name" value="Trans_reg_C"/>
    <property type="match status" value="1"/>
</dbReference>
<feature type="DNA-binding region" description="OmpR/PhoB-type" evidence="5">
    <location>
        <begin position="120"/>
        <end position="219"/>
    </location>
</feature>